<reference evidence="2" key="1">
    <citation type="submission" date="2020-06" db="EMBL/GenBank/DDBJ databases">
        <authorList>
            <consortium name="Plant Systems Biology data submission"/>
        </authorList>
    </citation>
    <scope>NUCLEOTIDE SEQUENCE</scope>
    <source>
        <strain evidence="2">D6</strain>
    </source>
</reference>
<dbReference type="EMBL" id="CAICTM010000364">
    <property type="protein sequence ID" value="CAB9508896.1"/>
    <property type="molecule type" value="Genomic_DNA"/>
</dbReference>
<feature type="compositionally biased region" description="Low complexity" evidence="1">
    <location>
        <begin position="110"/>
        <end position="119"/>
    </location>
</feature>
<feature type="region of interest" description="Disordered" evidence="1">
    <location>
        <begin position="110"/>
        <end position="133"/>
    </location>
</feature>
<evidence type="ECO:0000313" key="3">
    <source>
        <dbReference type="Proteomes" id="UP001153069"/>
    </source>
</evidence>
<evidence type="ECO:0000256" key="1">
    <source>
        <dbReference type="SAM" id="MobiDB-lite"/>
    </source>
</evidence>
<dbReference type="Proteomes" id="UP001153069">
    <property type="component" value="Unassembled WGS sequence"/>
</dbReference>
<organism evidence="2 3">
    <name type="scientific">Seminavis robusta</name>
    <dbReference type="NCBI Taxonomy" id="568900"/>
    <lineage>
        <taxon>Eukaryota</taxon>
        <taxon>Sar</taxon>
        <taxon>Stramenopiles</taxon>
        <taxon>Ochrophyta</taxon>
        <taxon>Bacillariophyta</taxon>
        <taxon>Bacillariophyceae</taxon>
        <taxon>Bacillariophycidae</taxon>
        <taxon>Naviculales</taxon>
        <taxon>Naviculaceae</taxon>
        <taxon>Seminavis</taxon>
    </lineage>
</organism>
<proteinExistence type="predicted"/>
<sequence length="133" mass="15101">MAISRSLSLKRPRTTCLKHAVQATKEATSCESPKAPSSMKRVVSFEDKIQVIKVQRVDSSLKNELYYRRSDFRRFKKESKQIMNMLDRRLRLGSSSSSLSTSKRLGLSLRFPTSSSSSSGRHKALSLASFRLR</sequence>
<comment type="caution">
    <text evidence="2">The sequence shown here is derived from an EMBL/GenBank/DDBJ whole genome shotgun (WGS) entry which is preliminary data.</text>
</comment>
<name>A0A9N8DUG1_9STRA</name>
<keyword evidence="3" id="KW-1185">Reference proteome</keyword>
<gene>
    <name evidence="2" type="ORF">SEMRO_365_G127430.1</name>
</gene>
<protein>
    <submittedName>
        <fullName evidence="2">Uncharacterized protein</fullName>
    </submittedName>
</protein>
<accession>A0A9N8DUG1</accession>
<evidence type="ECO:0000313" key="2">
    <source>
        <dbReference type="EMBL" id="CAB9508896.1"/>
    </source>
</evidence>
<dbReference type="AlphaFoldDB" id="A0A9N8DUG1"/>